<evidence type="ECO:0000313" key="1">
    <source>
        <dbReference type="EMBL" id="SFJ77768.1"/>
    </source>
</evidence>
<keyword evidence="2" id="KW-1185">Reference proteome</keyword>
<feature type="non-terminal residue" evidence="1">
    <location>
        <position position="1"/>
    </location>
</feature>
<proteinExistence type="predicted"/>
<sequence>TSGYFSKWDAELFEPEFLGFGTFPSVQKEQKFSLKDSFSVLGEIGAKLKMGSENALYVGFFADYDLASGSDESKRLLEYQPMGETPLKFNSVIEAEEGKQRLKAFYLGLKVRYAFGM</sequence>
<dbReference type="STRING" id="1150112.SAMN04487893_1161"/>
<organism evidence="1 2">
    <name type="scientific">Myroides guanonis</name>
    <dbReference type="NCBI Taxonomy" id="1150112"/>
    <lineage>
        <taxon>Bacteria</taxon>
        <taxon>Pseudomonadati</taxon>
        <taxon>Bacteroidota</taxon>
        <taxon>Flavobacteriia</taxon>
        <taxon>Flavobacteriales</taxon>
        <taxon>Flavobacteriaceae</taxon>
        <taxon>Myroides</taxon>
    </lineage>
</organism>
<dbReference type="AlphaFoldDB" id="A0A1I3U2G8"/>
<dbReference type="EMBL" id="FORU01000016">
    <property type="protein sequence ID" value="SFJ77768.1"/>
    <property type="molecule type" value="Genomic_DNA"/>
</dbReference>
<accession>A0A1I3U2G8</accession>
<gene>
    <name evidence="1" type="ORF">SAMN04487893_1161</name>
</gene>
<dbReference type="Proteomes" id="UP000243887">
    <property type="component" value="Unassembled WGS sequence"/>
</dbReference>
<evidence type="ECO:0000313" key="2">
    <source>
        <dbReference type="Proteomes" id="UP000243887"/>
    </source>
</evidence>
<protein>
    <submittedName>
        <fullName evidence="1">Uncharacterized protein</fullName>
    </submittedName>
</protein>
<reference evidence="2" key="1">
    <citation type="submission" date="2016-10" db="EMBL/GenBank/DDBJ databases">
        <authorList>
            <person name="Varghese N."/>
            <person name="Submissions S."/>
        </authorList>
    </citation>
    <scope>NUCLEOTIDE SEQUENCE [LARGE SCALE GENOMIC DNA]</scope>
    <source>
        <strain evidence="2">DSM 26542</strain>
    </source>
</reference>
<name>A0A1I3U2G8_9FLAO</name>